<dbReference type="Proteomes" id="UP000220927">
    <property type="component" value="Chromosome"/>
</dbReference>
<keyword evidence="2" id="KW-1185">Reference proteome</keyword>
<dbReference type="AlphaFoldDB" id="A0AAE5WNJ8"/>
<organism evidence="1 2">
    <name type="scientific">Rhizobium acidisoli</name>
    <dbReference type="NCBI Taxonomy" id="1538158"/>
    <lineage>
        <taxon>Bacteria</taxon>
        <taxon>Pseudomonadati</taxon>
        <taxon>Pseudomonadota</taxon>
        <taxon>Alphaproteobacteria</taxon>
        <taxon>Hyphomicrobiales</taxon>
        <taxon>Rhizobiaceae</taxon>
        <taxon>Rhizobium/Agrobacterium group</taxon>
        <taxon>Rhizobium</taxon>
    </lineage>
</organism>
<evidence type="ECO:0000313" key="2">
    <source>
        <dbReference type="Proteomes" id="UP000220927"/>
    </source>
</evidence>
<protein>
    <submittedName>
        <fullName evidence="1">Uncharacterized protein</fullName>
    </submittedName>
</protein>
<sequence>MKPAQFEQPSRRADRSNRQTVITYQALSSNSRYTPDGSRKATFPDGVIFIQQFQLFRQKTHQAAPRRISSIASRKRYTPFVKFFTVRPPSNIIGEVHKLYRRLMNTYKAAV</sequence>
<proteinExistence type="predicted"/>
<name>A0AAE5WNJ8_9HYPH</name>
<evidence type="ECO:0000313" key="1">
    <source>
        <dbReference type="EMBL" id="QAS78486.1"/>
    </source>
</evidence>
<dbReference type="KEGG" id="rad:CO657_10565"/>
<dbReference type="EMBL" id="CP034998">
    <property type="protein sequence ID" value="QAS78486.1"/>
    <property type="molecule type" value="Genomic_DNA"/>
</dbReference>
<accession>A0AAE5WNJ8</accession>
<reference evidence="1 2" key="1">
    <citation type="submission" date="2019-01" db="EMBL/GenBank/DDBJ databases">
        <title>Genomic insights into the origins and evolution of symbiotic genes in the Phaseolus vulgaris microsymbionts.</title>
        <authorList>
            <person name="Tong W."/>
        </authorList>
    </citation>
    <scope>NUCLEOTIDE SEQUENCE [LARGE SCALE GENOMIC DNA]</scope>
    <source>
        <strain evidence="1 2">FH23</strain>
    </source>
</reference>
<gene>
    <name evidence="1" type="ORF">CO657_10565</name>
</gene>